<dbReference type="InterPro" id="IPR014782">
    <property type="entry name" value="Peptidase_M1_dom"/>
</dbReference>
<comment type="caution">
    <text evidence="9">The sequence shown here is derived from an EMBL/GenBank/DDBJ whole genome shotgun (WGS) entry which is preliminary data.</text>
</comment>
<keyword evidence="3" id="KW-0645">Protease</keyword>
<evidence type="ECO:0000256" key="4">
    <source>
        <dbReference type="ARBA" id="ARBA00022723"/>
    </source>
</evidence>
<dbReference type="EMBL" id="JAKKPZ010000211">
    <property type="protein sequence ID" value="KAI1698598.1"/>
    <property type="molecule type" value="Genomic_DNA"/>
</dbReference>
<comment type="cofactor">
    <cofactor evidence="1">
        <name>Zn(2+)</name>
        <dbReference type="ChEBI" id="CHEBI:29105"/>
    </cofactor>
</comment>
<dbReference type="InterPro" id="IPR001930">
    <property type="entry name" value="Peptidase_M1"/>
</dbReference>
<dbReference type="InterPro" id="IPR050344">
    <property type="entry name" value="Peptidase_M1_aminopeptidases"/>
</dbReference>
<dbReference type="Gene3D" id="1.10.390.10">
    <property type="entry name" value="Neutral Protease Domain 2"/>
    <property type="match status" value="1"/>
</dbReference>
<dbReference type="PANTHER" id="PTHR11533">
    <property type="entry name" value="PROTEASE M1 ZINC METALLOPROTEASE"/>
    <property type="match status" value="1"/>
</dbReference>
<evidence type="ECO:0000256" key="1">
    <source>
        <dbReference type="ARBA" id="ARBA00001947"/>
    </source>
</evidence>
<proteinExistence type="inferred from homology"/>
<dbReference type="GO" id="GO:0042277">
    <property type="term" value="F:peptide binding"/>
    <property type="evidence" value="ECO:0007669"/>
    <property type="project" value="TreeGrafter"/>
</dbReference>
<feature type="domain" description="Peptidase M1 membrane alanine aminopeptidase" evidence="8">
    <location>
        <begin position="1"/>
        <end position="169"/>
    </location>
</feature>
<dbReference type="InterPro" id="IPR027268">
    <property type="entry name" value="Peptidase_M4/M1_CTD_sf"/>
</dbReference>
<evidence type="ECO:0000256" key="7">
    <source>
        <dbReference type="ARBA" id="ARBA00023049"/>
    </source>
</evidence>
<evidence type="ECO:0000256" key="2">
    <source>
        <dbReference type="ARBA" id="ARBA00010136"/>
    </source>
</evidence>
<organism evidence="9 10">
    <name type="scientific">Ditylenchus destructor</name>
    <dbReference type="NCBI Taxonomy" id="166010"/>
    <lineage>
        <taxon>Eukaryota</taxon>
        <taxon>Metazoa</taxon>
        <taxon>Ecdysozoa</taxon>
        <taxon>Nematoda</taxon>
        <taxon>Chromadorea</taxon>
        <taxon>Rhabditida</taxon>
        <taxon>Tylenchina</taxon>
        <taxon>Tylenchomorpha</taxon>
        <taxon>Sphaerularioidea</taxon>
        <taxon>Anguinidae</taxon>
        <taxon>Anguininae</taxon>
        <taxon>Ditylenchus</taxon>
    </lineage>
</organism>
<evidence type="ECO:0000256" key="6">
    <source>
        <dbReference type="ARBA" id="ARBA00022833"/>
    </source>
</evidence>
<comment type="similarity">
    <text evidence="2">Belongs to the peptidase M1 family.</text>
</comment>
<dbReference type="GO" id="GO:0005615">
    <property type="term" value="C:extracellular space"/>
    <property type="evidence" value="ECO:0007669"/>
    <property type="project" value="TreeGrafter"/>
</dbReference>
<dbReference type="GO" id="GO:0070006">
    <property type="term" value="F:metalloaminopeptidase activity"/>
    <property type="evidence" value="ECO:0007669"/>
    <property type="project" value="TreeGrafter"/>
</dbReference>
<dbReference type="GO" id="GO:0006508">
    <property type="term" value="P:proteolysis"/>
    <property type="evidence" value="ECO:0007669"/>
    <property type="project" value="UniProtKB-KW"/>
</dbReference>
<evidence type="ECO:0000256" key="3">
    <source>
        <dbReference type="ARBA" id="ARBA00022670"/>
    </source>
</evidence>
<dbReference type="GO" id="GO:0008270">
    <property type="term" value="F:zinc ion binding"/>
    <property type="evidence" value="ECO:0007669"/>
    <property type="project" value="InterPro"/>
</dbReference>
<dbReference type="Pfam" id="PF01433">
    <property type="entry name" value="Peptidase_M1"/>
    <property type="match status" value="1"/>
</dbReference>
<dbReference type="SUPFAM" id="SSF55486">
    <property type="entry name" value="Metalloproteases ('zincins'), catalytic domain"/>
    <property type="match status" value="1"/>
</dbReference>
<keyword evidence="5" id="KW-0378">Hydrolase</keyword>
<dbReference type="Proteomes" id="UP001201812">
    <property type="component" value="Unassembled WGS sequence"/>
</dbReference>
<keyword evidence="6" id="KW-0862">Zinc</keyword>
<dbReference type="GO" id="GO:0005737">
    <property type="term" value="C:cytoplasm"/>
    <property type="evidence" value="ECO:0007669"/>
    <property type="project" value="TreeGrafter"/>
</dbReference>
<dbReference type="GO" id="GO:0016020">
    <property type="term" value="C:membrane"/>
    <property type="evidence" value="ECO:0007669"/>
    <property type="project" value="TreeGrafter"/>
</dbReference>
<evidence type="ECO:0000313" key="9">
    <source>
        <dbReference type="EMBL" id="KAI1698598.1"/>
    </source>
</evidence>
<sequence>MENWALIIFDEMYFSFDEERDDFEQRKLVCNVVAHEISHHWFGDLVTMSHWRNLFLNEGFATLMGFDALAATVNSSVDPDAEFVRNRMPAAFEVDSAITSPPISYGNDTVPEGFVKEIVYNKGACVLRMFKYVLGGFDNFAESLGIYVNKFRYGNVEYMDLLRVLSESHRSLTNGSTTVDFMNFGLSWIEQPGFPVVSVVRLNTTHVHLSQKRFLRQEDEPESPPTFVFV</sequence>
<evidence type="ECO:0000256" key="5">
    <source>
        <dbReference type="ARBA" id="ARBA00022801"/>
    </source>
</evidence>
<evidence type="ECO:0000313" key="10">
    <source>
        <dbReference type="Proteomes" id="UP001201812"/>
    </source>
</evidence>
<gene>
    <name evidence="9" type="ORF">DdX_17804</name>
</gene>
<protein>
    <submittedName>
        <fullName evidence="9">Peptidase family m1 domain-containing protein</fullName>
    </submittedName>
</protein>
<evidence type="ECO:0000259" key="8">
    <source>
        <dbReference type="Pfam" id="PF01433"/>
    </source>
</evidence>
<accession>A0AAD4MR82</accession>
<name>A0AAD4MR82_9BILA</name>
<dbReference type="PANTHER" id="PTHR11533:SF299">
    <property type="entry name" value="AMINOPEPTIDASE"/>
    <property type="match status" value="1"/>
</dbReference>
<keyword evidence="7" id="KW-0482">Metalloprotease</keyword>
<keyword evidence="4" id="KW-0479">Metal-binding</keyword>
<dbReference type="PRINTS" id="PR00756">
    <property type="entry name" value="ALADIPTASE"/>
</dbReference>
<dbReference type="GO" id="GO:0043171">
    <property type="term" value="P:peptide catabolic process"/>
    <property type="evidence" value="ECO:0007669"/>
    <property type="project" value="TreeGrafter"/>
</dbReference>
<keyword evidence="10" id="KW-1185">Reference proteome</keyword>
<dbReference type="AlphaFoldDB" id="A0AAD4MR82"/>
<reference evidence="9" key="1">
    <citation type="submission" date="2022-01" db="EMBL/GenBank/DDBJ databases">
        <title>Genome Sequence Resource for Two Populations of Ditylenchus destructor, the Migratory Endoparasitic Phytonematode.</title>
        <authorList>
            <person name="Zhang H."/>
            <person name="Lin R."/>
            <person name="Xie B."/>
        </authorList>
    </citation>
    <scope>NUCLEOTIDE SEQUENCE</scope>
    <source>
        <strain evidence="9">BazhouSP</strain>
    </source>
</reference>